<evidence type="ECO:0000256" key="4">
    <source>
        <dbReference type="ARBA" id="ARBA00022722"/>
    </source>
</evidence>
<keyword evidence="1" id="KW-0645">Protease</keyword>
<evidence type="ECO:0000256" key="2">
    <source>
        <dbReference type="ARBA" id="ARBA00022679"/>
    </source>
</evidence>
<dbReference type="EMBL" id="KZ502357">
    <property type="protein sequence ID" value="PKU80414.1"/>
    <property type="molecule type" value="Genomic_DNA"/>
</dbReference>
<dbReference type="GO" id="GO:0008233">
    <property type="term" value="F:peptidase activity"/>
    <property type="evidence" value="ECO:0007669"/>
    <property type="project" value="UniProtKB-KW"/>
</dbReference>
<dbReference type="GO" id="GO:0003964">
    <property type="term" value="F:RNA-directed DNA polymerase activity"/>
    <property type="evidence" value="ECO:0007669"/>
    <property type="project" value="UniProtKB-KW"/>
</dbReference>
<keyword evidence="2" id="KW-0808">Transferase</keyword>
<accession>A0A2I0WXM9</accession>
<dbReference type="PANTHER" id="PTHR24559">
    <property type="entry name" value="TRANSPOSON TY3-I GAG-POL POLYPROTEIN"/>
    <property type="match status" value="1"/>
</dbReference>
<dbReference type="Proteomes" id="UP000233837">
    <property type="component" value="Unassembled WGS sequence"/>
</dbReference>
<keyword evidence="6" id="KW-0378">Hydrolase</keyword>
<dbReference type="Pfam" id="PF25597">
    <property type="entry name" value="SH3_retrovirus"/>
    <property type="match status" value="1"/>
</dbReference>
<dbReference type="FunFam" id="3.10.10.10:FF:000007">
    <property type="entry name" value="Retrovirus-related Pol polyprotein from transposon 17.6-like Protein"/>
    <property type="match status" value="1"/>
</dbReference>
<dbReference type="GO" id="GO:0006508">
    <property type="term" value="P:proteolysis"/>
    <property type="evidence" value="ECO:0007669"/>
    <property type="project" value="UniProtKB-KW"/>
</dbReference>
<evidence type="ECO:0000256" key="6">
    <source>
        <dbReference type="ARBA" id="ARBA00022801"/>
    </source>
</evidence>
<evidence type="ECO:0000256" key="3">
    <source>
        <dbReference type="ARBA" id="ARBA00022695"/>
    </source>
</evidence>
<evidence type="ECO:0000259" key="9">
    <source>
        <dbReference type="Pfam" id="PF00078"/>
    </source>
</evidence>
<dbReference type="Pfam" id="PF00078">
    <property type="entry name" value="RVT_1"/>
    <property type="match status" value="1"/>
</dbReference>
<reference evidence="11 12" key="1">
    <citation type="journal article" date="2016" name="Sci. Rep.">
        <title>The Dendrobium catenatum Lindl. genome sequence provides insights into polysaccharide synthase, floral development and adaptive evolution.</title>
        <authorList>
            <person name="Zhang G.Q."/>
            <person name="Xu Q."/>
            <person name="Bian C."/>
            <person name="Tsai W.C."/>
            <person name="Yeh C.M."/>
            <person name="Liu K.W."/>
            <person name="Yoshida K."/>
            <person name="Zhang L.S."/>
            <person name="Chang S.B."/>
            <person name="Chen F."/>
            <person name="Shi Y."/>
            <person name="Su Y.Y."/>
            <person name="Zhang Y.Q."/>
            <person name="Chen L.J."/>
            <person name="Yin Y."/>
            <person name="Lin M."/>
            <person name="Huang H."/>
            <person name="Deng H."/>
            <person name="Wang Z.W."/>
            <person name="Zhu S.L."/>
            <person name="Zhao X."/>
            <person name="Deng C."/>
            <person name="Niu S.C."/>
            <person name="Huang J."/>
            <person name="Wang M."/>
            <person name="Liu G.H."/>
            <person name="Yang H.J."/>
            <person name="Xiao X.J."/>
            <person name="Hsiao Y.Y."/>
            <person name="Wu W.L."/>
            <person name="Chen Y.Y."/>
            <person name="Mitsuda N."/>
            <person name="Ohme-Takagi M."/>
            <person name="Luo Y.B."/>
            <person name="Van de Peer Y."/>
            <person name="Liu Z.J."/>
        </authorList>
    </citation>
    <scope>NUCLEOTIDE SEQUENCE [LARGE SCALE GENOMIC DNA]</scope>
    <source>
        <tissue evidence="11">The whole plant</tissue>
    </source>
</reference>
<dbReference type="InterPro" id="IPR053134">
    <property type="entry name" value="RNA-dir_DNA_polymerase"/>
</dbReference>
<dbReference type="SUPFAM" id="SSF56672">
    <property type="entry name" value="DNA/RNA polymerases"/>
    <property type="match status" value="1"/>
</dbReference>
<gene>
    <name evidence="11" type="ORF">MA16_Dca013829</name>
</gene>
<evidence type="ECO:0000256" key="1">
    <source>
        <dbReference type="ARBA" id="ARBA00022670"/>
    </source>
</evidence>
<feature type="compositionally biased region" description="Basic and acidic residues" evidence="8">
    <location>
        <begin position="44"/>
        <end position="55"/>
    </location>
</feature>
<keyword evidence="4" id="KW-0540">Nuclease</keyword>
<proteinExistence type="predicted"/>
<keyword evidence="3" id="KW-0548">Nucleotidyltransferase</keyword>
<keyword evidence="12" id="KW-1185">Reference proteome</keyword>
<sequence>MKGIADEEIGIMKIGKLIWGRWKRGGISTSATLEEDEDVGGGGDSRKEAPRDRGQGVRPVGNFKRACDEEEDATKEEVEEEDDHLVLDVAEIDLKSGYHQIRMSPKDVPKMAFRTHKGYYEFLVMPFGLTNAPVTFQPLMNKMLEAALLTLLDGRQIVERGKDCEIDKDSQMKSKFWNKLQFLLKKMLSSSLSGGRNKTGGASLPAPAAASVWDNGKLKEMYRISLKSSTFSQLHEMHKHLQEDVPWCMIFVDDILLVDKIREGVKGEKKKEKTMALKANNIDSGSFRSESNDVALIKRKFKSFLRKDHKNYQKWNKENFDPKSDDGVFLGYSSVGKSFRVFNKRTFLVEETTHIVFDESDPKKSRVEDEDDVGEITIGVENLEKRVEPQNTEGVGVRIRDGLRKEVNHSAFISMIEPTNINQALSDEF</sequence>
<protein>
    <submittedName>
        <fullName evidence="11">RNA-directed DNA polymerase</fullName>
    </submittedName>
</protein>
<organism evidence="11 12">
    <name type="scientific">Dendrobium catenatum</name>
    <dbReference type="NCBI Taxonomy" id="906689"/>
    <lineage>
        <taxon>Eukaryota</taxon>
        <taxon>Viridiplantae</taxon>
        <taxon>Streptophyta</taxon>
        <taxon>Embryophyta</taxon>
        <taxon>Tracheophyta</taxon>
        <taxon>Spermatophyta</taxon>
        <taxon>Magnoliopsida</taxon>
        <taxon>Liliopsida</taxon>
        <taxon>Asparagales</taxon>
        <taxon>Orchidaceae</taxon>
        <taxon>Epidendroideae</taxon>
        <taxon>Malaxideae</taxon>
        <taxon>Dendrobiinae</taxon>
        <taxon>Dendrobium</taxon>
    </lineage>
</organism>
<feature type="region of interest" description="Disordered" evidence="8">
    <location>
        <begin position="30"/>
        <end position="61"/>
    </location>
</feature>
<evidence type="ECO:0000256" key="5">
    <source>
        <dbReference type="ARBA" id="ARBA00022759"/>
    </source>
</evidence>
<dbReference type="InterPro" id="IPR057670">
    <property type="entry name" value="SH3_retrovirus"/>
</dbReference>
<dbReference type="AlphaFoldDB" id="A0A2I0WXM9"/>
<evidence type="ECO:0000313" key="12">
    <source>
        <dbReference type="Proteomes" id="UP000233837"/>
    </source>
</evidence>
<dbReference type="InterPro" id="IPR043128">
    <property type="entry name" value="Rev_trsase/Diguanyl_cyclase"/>
</dbReference>
<dbReference type="InterPro" id="IPR043502">
    <property type="entry name" value="DNA/RNA_pol_sf"/>
</dbReference>
<dbReference type="GO" id="GO:0004519">
    <property type="term" value="F:endonuclease activity"/>
    <property type="evidence" value="ECO:0007669"/>
    <property type="project" value="UniProtKB-KW"/>
</dbReference>
<dbReference type="Gene3D" id="3.10.10.10">
    <property type="entry name" value="HIV Type 1 Reverse Transcriptase, subunit A, domain 1"/>
    <property type="match status" value="1"/>
</dbReference>
<evidence type="ECO:0000259" key="10">
    <source>
        <dbReference type="Pfam" id="PF25597"/>
    </source>
</evidence>
<name>A0A2I0WXM9_9ASPA</name>
<reference evidence="11 12" key="2">
    <citation type="journal article" date="2017" name="Nature">
        <title>The Apostasia genome and the evolution of orchids.</title>
        <authorList>
            <person name="Zhang G.Q."/>
            <person name="Liu K.W."/>
            <person name="Li Z."/>
            <person name="Lohaus R."/>
            <person name="Hsiao Y.Y."/>
            <person name="Niu S.C."/>
            <person name="Wang J.Y."/>
            <person name="Lin Y.C."/>
            <person name="Xu Q."/>
            <person name="Chen L.J."/>
            <person name="Yoshida K."/>
            <person name="Fujiwara S."/>
            <person name="Wang Z.W."/>
            <person name="Zhang Y.Q."/>
            <person name="Mitsuda N."/>
            <person name="Wang M."/>
            <person name="Liu G.H."/>
            <person name="Pecoraro L."/>
            <person name="Huang H.X."/>
            <person name="Xiao X.J."/>
            <person name="Lin M."/>
            <person name="Wu X.Y."/>
            <person name="Wu W.L."/>
            <person name="Chen Y.Y."/>
            <person name="Chang S.B."/>
            <person name="Sakamoto S."/>
            <person name="Ohme-Takagi M."/>
            <person name="Yagi M."/>
            <person name="Zeng S.J."/>
            <person name="Shen C.Y."/>
            <person name="Yeh C.M."/>
            <person name="Luo Y.B."/>
            <person name="Tsai W.C."/>
            <person name="Van de Peer Y."/>
            <person name="Liu Z.J."/>
        </authorList>
    </citation>
    <scope>NUCLEOTIDE SEQUENCE [LARGE SCALE GENOMIC DNA]</scope>
    <source>
        <tissue evidence="11">The whole plant</tissue>
    </source>
</reference>
<feature type="domain" description="Retroviral polymerase SH3-like" evidence="10">
    <location>
        <begin position="316"/>
        <end position="366"/>
    </location>
</feature>
<evidence type="ECO:0000313" key="11">
    <source>
        <dbReference type="EMBL" id="PKU80414.1"/>
    </source>
</evidence>
<keyword evidence="7 11" id="KW-0695">RNA-directed DNA polymerase</keyword>
<dbReference type="Gene3D" id="3.30.70.270">
    <property type="match status" value="1"/>
</dbReference>
<evidence type="ECO:0000256" key="8">
    <source>
        <dbReference type="SAM" id="MobiDB-lite"/>
    </source>
</evidence>
<dbReference type="InterPro" id="IPR000477">
    <property type="entry name" value="RT_dom"/>
</dbReference>
<feature type="domain" description="Reverse transcriptase" evidence="9">
    <location>
        <begin position="89"/>
        <end position="146"/>
    </location>
</feature>
<dbReference type="PANTHER" id="PTHR24559:SF444">
    <property type="entry name" value="REVERSE TRANSCRIPTASE DOMAIN-CONTAINING PROTEIN"/>
    <property type="match status" value="1"/>
</dbReference>
<evidence type="ECO:0000256" key="7">
    <source>
        <dbReference type="ARBA" id="ARBA00022918"/>
    </source>
</evidence>
<keyword evidence="5" id="KW-0255">Endonuclease</keyword>